<evidence type="ECO:0000313" key="4">
    <source>
        <dbReference type="EMBL" id="OAQ65099.1"/>
    </source>
</evidence>
<dbReference type="RefSeq" id="XP_018142413.1">
    <property type="nucleotide sequence ID" value="XM_018291766.1"/>
</dbReference>
<dbReference type="Proteomes" id="UP000078397">
    <property type="component" value="Unassembled WGS sequence"/>
</dbReference>
<dbReference type="GeneID" id="28855760"/>
<evidence type="ECO:0000256" key="2">
    <source>
        <dbReference type="SAM" id="SignalP"/>
    </source>
</evidence>
<evidence type="ECO:0000313" key="5">
    <source>
        <dbReference type="Proteomes" id="UP000078397"/>
    </source>
</evidence>
<dbReference type="Pfam" id="PF23584">
    <property type="entry name" value="DUF7136"/>
    <property type="match status" value="1"/>
</dbReference>
<proteinExistence type="predicted"/>
<accession>A0A179FJ83</accession>
<sequence>MKSVLSVAVALALAGAQLALAAAKYPVNVEIDLVFPQNGTYNIAKDFPVVFAIQNADPFLTWRPYFSWEIRSPNNTNGRPDAQSSVSIRGDVPSDVVHNMWWSSSSAGASNTLAPGHYTMNWTLSIITCTRNGRLRSSESRTFLNGTMGFTTVSDGSGKDVDFTAACPLYQGTVRGSAPEMDGERLLCPYIDVNRDAKTNACRAKVWESMAACITHNLTHYNTKDFAPCQKAIDEAPKDIGGGVSDDGGSAGGSEGGKNGTDDGNAKDKEGGAGVYVVSTLLLCLSVLLSLGL</sequence>
<protein>
    <recommendedName>
        <fullName evidence="3">DUF7136 domain-containing protein</fullName>
    </recommendedName>
</protein>
<feature type="chain" id="PRO_5008101791" description="DUF7136 domain-containing protein" evidence="2">
    <location>
        <begin position="24"/>
        <end position="293"/>
    </location>
</feature>
<name>A0A179FJ83_METCM</name>
<comment type="caution">
    <text evidence="4">The sequence shown here is derived from an EMBL/GenBank/DDBJ whole genome shotgun (WGS) entry which is preliminary data.</text>
</comment>
<feature type="signal peptide" evidence="2">
    <location>
        <begin position="1"/>
        <end position="23"/>
    </location>
</feature>
<keyword evidence="2" id="KW-0732">Signal</keyword>
<evidence type="ECO:0000259" key="3">
    <source>
        <dbReference type="Pfam" id="PF23584"/>
    </source>
</evidence>
<organism evidence="4 5">
    <name type="scientific">Pochonia chlamydosporia 170</name>
    <dbReference type="NCBI Taxonomy" id="1380566"/>
    <lineage>
        <taxon>Eukaryota</taxon>
        <taxon>Fungi</taxon>
        <taxon>Dikarya</taxon>
        <taxon>Ascomycota</taxon>
        <taxon>Pezizomycotina</taxon>
        <taxon>Sordariomycetes</taxon>
        <taxon>Hypocreomycetidae</taxon>
        <taxon>Hypocreales</taxon>
        <taxon>Clavicipitaceae</taxon>
        <taxon>Pochonia</taxon>
    </lineage>
</organism>
<reference evidence="4 5" key="1">
    <citation type="journal article" date="2016" name="PLoS Pathog.">
        <title>Biosynthesis of antibiotic leucinostatins in bio-control fungus Purpureocillium lilacinum and their inhibition on phytophthora revealed by genome mining.</title>
        <authorList>
            <person name="Wang G."/>
            <person name="Liu Z."/>
            <person name="Lin R."/>
            <person name="Li E."/>
            <person name="Mao Z."/>
            <person name="Ling J."/>
            <person name="Yang Y."/>
            <person name="Yin W.B."/>
            <person name="Xie B."/>
        </authorList>
    </citation>
    <scope>NUCLEOTIDE SEQUENCE [LARGE SCALE GENOMIC DNA]</scope>
    <source>
        <strain evidence="4">170</strain>
    </source>
</reference>
<feature type="compositionally biased region" description="Gly residues" evidence="1">
    <location>
        <begin position="240"/>
        <end position="259"/>
    </location>
</feature>
<dbReference type="InterPro" id="IPR055560">
    <property type="entry name" value="DUF7136"/>
</dbReference>
<feature type="region of interest" description="Disordered" evidence="1">
    <location>
        <begin position="238"/>
        <end position="266"/>
    </location>
</feature>
<dbReference type="AlphaFoldDB" id="A0A179FJ83"/>
<evidence type="ECO:0000256" key="1">
    <source>
        <dbReference type="SAM" id="MobiDB-lite"/>
    </source>
</evidence>
<feature type="domain" description="DUF7136" evidence="3">
    <location>
        <begin position="26"/>
        <end position="225"/>
    </location>
</feature>
<dbReference type="OrthoDB" id="4490227at2759"/>
<keyword evidence="5" id="KW-1185">Reference proteome</keyword>
<gene>
    <name evidence="4" type="ORF">VFPPC_13995</name>
</gene>
<dbReference type="KEGG" id="pchm:VFPPC_13995"/>
<dbReference type="EMBL" id="LSBJ02000005">
    <property type="protein sequence ID" value="OAQ65099.1"/>
    <property type="molecule type" value="Genomic_DNA"/>
</dbReference>